<gene>
    <name evidence="2" type="ORF">LDX53_04095</name>
</gene>
<keyword evidence="1" id="KW-0963">Cytoplasm</keyword>
<organism evidence="2 3">
    <name type="scientific">Lactobacillus helsingborgensis</name>
    <dbReference type="NCBI Taxonomy" id="1218494"/>
    <lineage>
        <taxon>Bacteria</taxon>
        <taxon>Bacillati</taxon>
        <taxon>Bacillota</taxon>
        <taxon>Bacilli</taxon>
        <taxon>Lactobacillales</taxon>
        <taxon>Lactobacillaceae</taxon>
        <taxon>Lactobacillus</taxon>
    </lineage>
</organism>
<dbReference type="Proteomes" id="UP001164557">
    <property type="component" value="Chromosome"/>
</dbReference>
<dbReference type="AlphaFoldDB" id="A0AA47B589"/>
<evidence type="ECO:0000313" key="2">
    <source>
        <dbReference type="EMBL" id="UZX30387.1"/>
    </source>
</evidence>
<sequence length="113" mass="13361">MSIEKDLEHKNINQRQSLIVYLKSVNNQYKLRRYGDIVYFSKKCAYCILYVNQKDADEIREELNALDFVDQVTKSSWDQIDLSSDHIEKQISDLGVQAEKKLQETQEDMEQLL</sequence>
<dbReference type="InterPro" id="IPR016979">
    <property type="entry name" value="DUF2129"/>
</dbReference>
<protein>
    <submittedName>
        <fullName evidence="2">YlbG family protein</fullName>
    </submittedName>
</protein>
<dbReference type="EMBL" id="CP084389">
    <property type="protein sequence ID" value="UZX30387.1"/>
    <property type="molecule type" value="Genomic_DNA"/>
</dbReference>
<name>A0AA47B589_9LACO</name>
<evidence type="ECO:0000313" key="3">
    <source>
        <dbReference type="Proteomes" id="UP001164557"/>
    </source>
</evidence>
<keyword evidence="3" id="KW-1185">Reference proteome</keyword>
<reference evidence="2" key="1">
    <citation type="submission" date="2021-09" db="EMBL/GenBank/DDBJ databases">
        <title>Lactobacillus species from Apis mellifera, Switzerland.</title>
        <authorList>
            <person name="Pfister J."/>
            <person name="Brown A."/>
            <person name="Neumann P."/>
            <person name="Collaud A."/>
            <person name="Retschnig G."/>
            <person name="Perreten V."/>
        </authorList>
    </citation>
    <scope>NUCLEOTIDE SEQUENCE</scope>
    <source>
        <strain evidence="2">IBH002</strain>
    </source>
</reference>
<accession>A0AA47B589</accession>
<evidence type="ECO:0000256" key="1">
    <source>
        <dbReference type="ARBA" id="ARBA00022490"/>
    </source>
</evidence>
<dbReference type="Pfam" id="PF09902">
    <property type="entry name" value="DUF2129"/>
    <property type="match status" value="1"/>
</dbReference>
<dbReference type="RefSeq" id="WP_046327061.1">
    <property type="nucleotide sequence ID" value="NZ_CP084389.1"/>
</dbReference>
<proteinExistence type="predicted"/>